<dbReference type="AlphaFoldDB" id="A0AAN6Q5E2"/>
<gene>
    <name evidence="2" type="ORF">N658DRAFT_234631</name>
</gene>
<dbReference type="EMBL" id="MU863627">
    <property type="protein sequence ID" value="KAK4103893.1"/>
    <property type="molecule type" value="Genomic_DNA"/>
</dbReference>
<organism evidence="2 3">
    <name type="scientific">Parathielavia hyrcaniae</name>
    <dbReference type="NCBI Taxonomy" id="113614"/>
    <lineage>
        <taxon>Eukaryota</taxon>
        <taxon>Fungi</taxon>
        <taxon>Dikarya</taxon>
        <taxon>Ascomycota</taxon>
        <taxon>Pezizomycotina</taxon>
        <taxon>Sordariomycetes</taxon>
        <taxon>Sordariomycetidae</taxon>
        <taxon>Sordariales</taxon>
        <taxon>Chaetomiaceae</taxon>
        <taxon>Parathielavia</taxon>
    </lineage>
</organism>
<feature type="compositionally biased region" description="Polar residues" evidence="1">
    <location>
        <begin position="29"/>
        <end position="38"/>
    </location>
</feature>
<accession>A0AAN6Q5E2</accession>
<reference evidence="2" key="2">
    <citation type="submission" date="2023-05" db="EMBL/GenBank/DDBJ databases">
        <authorList>
            <consortium name="Lawrence Berkeley National Laboratory"/>
            <person name="Steindorff A."/>
            <person name="Hensen N."/>
            <person name="Bonometti L."/>
            <person name="Westerberg I."/>
            <person name="Brannstrom I.O."/>
            <person name="Guillou S."/>
            <person name="Cros-Aarteil S."/>
            <person name="Calhoun S."/>
            <person name="Haridas S."/>
            <person name="Kuo A."/>
            <person name="Mondo S."/>
            <person name="Pangilinan J."/>
            <person name="Riley R."/>
            <person name="Labutti K."/>
            <person name="Andreopoulos B."/>
            <person name="Lipzen A."/>
            <person name="Chen C."/>
            <person name="Yanf M."/>
            <person name="Daum C."/>
            <person name="Ng V."/>
            <person name="Clum A."/>
            <person name="Ohm R."/>
            <person name="Martin F."/>
            <person name="Silar P."/>
            <person name="Natvig D."/>
            <person name="Lalanne C."/>
            <person name="Gautier V."/>
            <person name="Ament-Velasquez S.L."/>
            <person name="Kruys A."/>
            <person name="Hutchinson M.I."/>
            <person name="Powell A.J."/>
            <person name="Barry K."/>
            <person name="Miller A.N."/>
            <person name="Grigoriev I.V."/>
            <person name="Debuchy R."/>
            <person name="Gladieux P."/>
            <person name="Thoren M.H."/>
            <person name="Johannesson H."/>
        </authorList>
    </citation>
    <scope>NUCLEOTIDE SEQUENCE</scope>
    <source>
        <strain evidence="2">CBS 757.83</strain>
    </source>
</reference>
<reference evidence="2" key="1">
    <citation type="journal article" date="2023" name="Mol. Phylogenet. Evol.">
        <title>Genome-scale phylogeny and comparative genomics of the fungal order Sordariales.</title>
        <authorList>
            <person name="Hensen N."/>
            <person name="Bonometti L."/>
            <person name="Westerberg I."/>
            <person name="Brannstrom I.O."/>
            <person name="Guillou S."/>
            <person name="Cros-Aarteil S."/>
            <person name="Calhoun S."/>
            <person name="Haridas S."/>
            <person name="Kuo A."/>
            <person name="Mondo S."/>
            <person name="Pangilinan J."/>
            <person name="Riley R."/>
            <person name="LaButti K."/>
            <person name="Andreopoulos B."/>
            <person name="Lipzen A."/>
            <person name="Chen C."/>
            <person name="Yan M."/>
            <person name="Daum C."/>
            <person name="Ng V."/>
            <person name="Clum A."/>
            <person name="Steindorff A."/>
            <person name="Ohm R.A."/>
            <person name="Martin F."/>
            <person name="Silar P."/>
            <person name="Natvig D.O."/>
            <person name="Lalanne C."/>
            <person name="Gautier V."/>
            <person name="Ament-Velasquez S.L."/>
            <person name="Kruys A."/>
            <person name="Hutchinson M.I."/>
            <person name="Powell A.J."/>
            <person name="Barry K."/>
            <person name="Miller A.N."/>
            <person name="Grigoriev I.V."/>
            <person name="Debuchy R."/>
            <person name="Gladieux P."/>
            <person name="Hiltunen Thoren M."/>
            <person name="Johannesson H."/>
        </authorList>
    </citation>
    <scope>NUCLEOTIDE SEQUENCE</scope>
    <source>
        <strain evidence="2">CBS 757.83</strain>
    </source>
</reference>
<protein>
    <submittedName>
        <fullName evidence="2">Uncharacterized protein</fullName>
    </submittedName>
</protein>
<proteinExistence type="predicted"/>
<dbReference type="Proteomes" id="UP001305647">
    <property type="component" value="Unassembled WGS sequence"/>
</dbReference>
<comment type="caution">
    <text evidence="2">The sequence shown here is derived from an EMBL/GenBank/DDBJ whole genome shotgun (WGS) entry which is preliminary data.</text>
</comment>
<evidence type="ECO:0000313" key="3">
    <source>
        <dbReference type="Proteomes" id="UP001305647"/>
    </source>
</evidence>
<feature type="region of interest" description="Disordered" evidence="1">
    <location>
        <begin position="25"/>
        <end position="44"/>
    </location>
</feature>
<evidence type="ECO:0000313" key="2">
    <source>
        <dbReference type="EMBL" id="KAK4103893.1"/>
    </source>
</evidence>
<sequence>MVFSQSRELALTATLKSDKYRAAPFPSPLRSNYTNGAPTKTVPLRTAAPPAEQQLRSQHRMLSLLVTLAGESCRQRDRQPGWRQVANGARGWCHRSALGQTHNTK</sequence>
<keyword evidence="3" id="KW-1185">Reference proteome</keyword>
<name>A0AAN6Q5E2_9PEZI</name>
<evidence type="ECO:0000256" key="1">
    <source>
        <dbReference type="SAM" id="MobiDB-lite"/>
    </source>
</evidence>